<dbReference type="Proteomes" id="UP001341281">
    <property type="component" value="Chromosome 07"/>
</dbReference>
<organism evidence="2 3">
    <name type="scientific">Paspalum notatum var. saurae</name>
    <dbReference type="NCBI Taxonomy" id="547442"/>
    <lineage>
        <taxon>Eukaryota</taxon>
        <taxon>Viridiplantae</taxon>
        <taxon>Streptophyta</taxon>
        <taxon>Embryophyta</taxon>
        <taxon>Tracheophyta</taxon>
        <taxon>Spermatophyta</taxon>
        <taxon>Magnoliopsida</taxon>
        <taxon>Liliopsida</taxon>
        <taxon>Poales</taxon>
        <taxon>Poaceae</taxon>
        <taxon>PACMAD clade</taxon>
        <taxon>Panicoideae</taxon>
        <taxon>Andropogonodae</taxon>
        <taxon>Paspaleae</taxon>
        <taxon>Paspalinae</taxon>
        <taxon>Paspalum</taxon>
    </lineage>
</organism>
<evidence type="ECO:0000313" key="2">
    <source>
        <dbReference type="EMBL" id="WVZ87566.1"/>
    </source>
</evidence>
<feature type="compositionally biased region" description="Acidic residues" evidence="1">
    <location>
        <begin position="206"/>
        <end position="218"/>
    </location>
</feature>
<sequence>MALAPTAGDHDAVPVTTMPDDDFAEDDVVVLDDLVDVHGWGVDLDAADEFCDAYTAFLLANSKNKIADGAAAVQGTGWMAGPYGDGEGEGSSPGTRCSGVTAADGPLPLSSSAGDGDDDDEEEAMLAAYVNALERFLLMDGDGGFGDDMVLAAACPDGGGGQQAEGGLLSVGDCFGDDPLLAGGEAASVVEAPAGGGGGGQLKNGEDDEEDEHDDLDAREDGRASRKRARNKIKGTSMMPWGELEVTRMHLARIHLPPPPLVCCV</sequence>
<dbReference type="EMBL" id="CP144751">
    <property type="protein sequence ID" value="WVZ87567.1"/>
    <property type="molecule type" value="Genomic_DNA"/>
</dbReference>
<accession>A0AAQ3X7N6</accession>
<gene>
    <name evidence="2" type="ORF">U9M48_034183</name>
</gene>
<dbReference type="EMBL" id="CP144751">
    <property type="protein sequence ID" value="WVZ87566.1"/>
    <property type="molecule type" value="Genomic_DNA"/>
</dbReference>
<feature type="region of interest" description="Disordered" evidence="1">
    <location>
        <begin position="83"/>
        <end position="119"/>
    </location>
</feature>
<protein>
    <submittedName>
        <fullName evidence="2">Uncharacterized protein</fullName>
    </submittedName>
</protein>
<evidence type="ECO:0000256" key="1">
    <source>
        <dbReference type="SAM" id="MobiDB-lite"/>
    </source>
</evidence>
<evidence type="ECO:0000313" key="3">
    <source>
        <dbReference type="Proteomes" id="UP001341281"/>
    </source>
</evidence>
<reference evidence="2 3" key="1">
    <citation type="submission" date="2024-02" db="EMBL/GenBank/DDBJ databases">
        <title>High-quality chromosome-scale genome assembly of Pensacola bahiagrass (Paspalum notatum Flugge var. saurae).</title>
        <authorList>
            <person name="Vega J.M."/>
            <person name="Podio M."/>
            <person name="Orjuela J."/>
            <person name="Siena L.A."/>
            <person name="Pessino S.C."/>
            <person name="Combes M.C."/>
            <person name="Mariac C."/>
            <person name="Albertini E."/>
            <person name="Pupilli F."/>
            <person name="Ortiz J.P.A."/>
            <person name="Leblanc O."/>
        </authorList>
    </citation>
    <scope>NUCLEOTIDE SEQUENCE [LARGE SCALE GENOMIC DNA]</scope>
    <source>
        <strain evidence="2">R1</strain>
        <tissue evidence="2">Leaf</tissue>
    </source>
</reference>
<dbReference type="AlphaFoldDB" id="A0AAQ3X7N6"/>
<name>A0AAQ3X7N6_PASNO</name>
<keyword evidence="3" id="KW-1185">Reference proteome</keyword>
<proteinExistence type="predicted"/>
<feature type="region of interest" description="Disordered" evidence="1">
    <location>
        <begin position="190"/>
        <end position="234"/>
    </location>
</feature>